<dbReference type="RefSeq" id="WP_161437391.1">
    <property type="nucleotide sequence ID" value="NZ_WXYO01000009.1"/>
</dbReference>
<dbReference type="SUPFAM" id="SSF49313">
    <property type="entry name" value="Cadherin-like"/>
    <property type="match status" value="1"/>
</dbReference>
<dbReference type="CDD" id="cd11304">
    <property type="entry name" value="Cadherin_repeat"/>
    <property type="match status" value="1"/>
</dbReference>
<dbReference type="InterPro" id="IPR011889">
    <property type="entry name" value="Liste_lipo_26"/>
</dbReference>
<dbReference type="PROSITE" id="PS50268">
    <property type="entry name" value="CADHERIN_2"/>
    <property type="match status" value="1"/>
</dbReference>
<dbReference type="Pfam" id="PF03382">
    <property type="entry name" value="DUF285"/>
    <property type="match status" value="3"/>
</dbReference>
<reference evidence="4 5" key="1">
    <citation type="submission" date="2020-01" db="EMBL/GenBank/DDBJ databases">
        <title>Bacteria diversity of Porities sp.</title>
        <authorList>
            <person name="Wang G."/>
        </authorList>
    </citation>
    <scope>NUCLEOTIDE SEQUENCE [LARGE SCALE GENOMIC DNA]</scope>
    <source>
        <strain evidence="4 5">R33</strain>
    </source>
</reference>
<dbReference type="Gene3D" id="2.60.40.10">
    <property type="entry name" value="Immunoglobulins"/>
    <property type="match status" value="3"/>
</dbReference>
<dbReference type="InterPro" id="IPR015919">
    <property type="entry name" value="Cadherin-like_sf"/>
</dbReference>
<dbReference type="InterPro" id="IPR035986">
    <property type="entry name" value="PKD_dom_sf"/>
</dbReference>
<comment type="caution">
    <text evidence="4">The sequence shown here is derived from an EMBL/GenBank/DDBJ whole genome shotgun (WGS) entry which is preliminary data.</text>
</comment>
<dbReference type="SMART" id="SM00112">
    <property type="entry name" value="CA"/>
    <property type="match status" value="1"/>
</dbReference>
<dbReference type="InterPro" id="IPR000601">
    <property type="entry name" value="PKD_dom"/>
</dbReference>
<sequence>MMEKNYADRNPFQYPTDPGAFSDCSRTVRAWLWPLFTLLAFHLGTLKGQAQNGTTEFITKWQTSMDNESITIPTIGTGYNYSVDWGDGSEDTGLTGDATHTYATANTYTVSITGVFPRIYFAKDNNGAYNSKLSEVAQWGDNPWTSMEGAFRGCGNLNITATDAPDLSAVSSLKEMFDSAGINQDLSSWNVGNVTDMNNMFSNAQSFNQPLSNWDVGNVTDMGGMFSNANSFNQDISNWNVGNVRDMSNMFSDGFAFNQPLSSWNVAKVTDMSKMFSNAYAFDQPLSGWNVSSVTNMSGMFNGTVSFDQDLSSWNVGNVTDMSRMFSSAFAFDSDLSSWDVSNVADMSFMFGDATSFDQDLGNWDLSSLVNALNMFTSATLSRHNYDALLTGWSTDTSGSLNDNDDDIPSNINFHAGNSQYCAVDERGVLTGVDYGWIITDGGLDPHCGSFITKWRTLGNNSITIPTTGTGYNYSVDWGDGTEDTGLTGDATHTYASAGTYEVSIDGAFPRIYFRKNTVNADKLSEVVQWGDNLWTSMEDAFMGCAALRITAMDAPNLSAVTNMNNMFNGAFSINQDLSSWNVGSVTNMSGMFNSAVSFNQDLSSWNVGSVIIMSGMFARATSFNQALSDWNVGSVTNMSGMFLSATSFNQALSGWNVGSVTDMSGMFNGATSFNQALSGWNVGSVTDMSGMFNGATSFDHALSGWNVGSVTNMSGMFLNATSFNQALSDWNVGNVGNMSSMFRGAVSFDQELGDWDIGSIVDSGFSLGMRNMFVSTGLSAANYDATLIGWSTDTSGVVDDGIDDIPSDINFHAGDSQYCAVDERGILTGTYSWDITDGGETANCNHLIPRITSPATASVEENQTAAIDVNATDDRDSEGSGLSYTLMGIMDDNLFGIEVATGVVTFNTVPDFENPQDANTDNIYNIQVMVTDLAGLTDVQDIAITVTDVDETAPVITLLGDNPIYIALGDTYVEPGATATDDIDGDLSSDIVIGGDTVDTNVLGSYELTYDVSDAAGNAADQKTRVVIVEEACAIAELDANNFQILVSDETCSGKENGSIQIQATAELDYTISIADTDYSFRSQLLVDELAPGTYTFCIGLEGAPDCEQCFEATVAEGTTLEGTTSVVRNGTAKARMSVAMLSGTTPFKVSVNGYHQATYSTPDFTVDVADGDQVEVTSSLPCEGTLSIPVELPGQVSAFPNPVSSELTVTLPSNMGRCTLSVHQMNGAVVFQEEYDASSGNVQISLAGLPSGMYLVKVQGSKEPITLKIIKE</sequence>
<organism evidence="4 5">
    <name type="scientific">Poritiphilus flavus</name>
    <dbReference type="NCBI Taxonomy" id="2697053"/>
    <lineage>
        <taxon>Bacteria</taxon>
        <taxon>Pseudomonadati</taxon>
        <taxon>Bacteroidota</taxon>
        <taxon>Flavobacteriia</taxon>
        <taxon>Flavobacteriales</taxon>
        <taxon>Flavobacteriaceae</taxon>
        <taxon>Poritiphilus</taxon>
    </lineage>
</organism>
<keyword evidence="5" id="KW-1185">Reference proteome</keyword>
<dbReference type="GO" id="GO:0005509">
    <property type="term" value="F:calcium ion binding"/>
    <property type="evidence" value="ECO:0007669"/>
    <property type="project" value="InterPro"/>
</dbReference>
<dbReference type="GO" id="GO:0016020">
    <property type="term" value="C:membrane"/>
    <property type="evidence" value="ECO:0007669"/>
    <property type="project" value="InterPro"/>
</dbReference>
<evidence type="ECO:0000313" key="4">
    <source>
        <dbReference type="EMBL" id="NAS14351.1"/>
    </source>
</evidence>
<feature type="domain" description="PKD" evidence="2">
    <location>
        <begin position="76"/>
        <end position="113"/>
    </location>
</feature>
<dbReference type="InterPro" id="IPR026444">
    <property type="entry name" value="Secre_tail"/>
</dbReference>
<gene>
    <name evidence="4" type="ORF">GTQ38_20230</name>
</gene>
<evidence type="ECO:0000259" key="3">
    <source>
        <dbReference type="PROSITE" id="PS50268"/>
    </source>
</evidence>
<dbReference type="InterPro" id="IPR032179">
    <property type="entry name" value="Cry22Aa_Ig-like"/>
</dbReference>
<dbReference type="SUPFAM" id="SSF49299">
    <property type="entry name" value="PKD domain"/>
    <property type="match status" value="2"/>
</dbReference>
<dbReference type="Proteomes" id="UP000475249">
    <property type="component" value="Unassembled WGS sequence"/>
</dbReference>
<name>A0A6L9EHZ2_9FLAO</name>
<dbReference type="AlphaFoldDB" id="A0A6L9EHZ2"/>
<dbReference type="PROSITE" id="PS50093">
    <property type="entry name" value="PKD"/>
    <property type="match status" value="2"/>
</dbReference>
<keyword evidence="1" id="KW-0732">Signal</keyword>
<dbReference type="NCBIfam" id="TIGR04183">
    <property type="entry name" value="Por_Secre_tail"/>
    <property type="match status" value="1"/>
</dbReference>
<protein>
    <submittedName>
        <fullName evidence="4">BspA family leucine-rich repeat surface protein</fullName>
    </submittedName>
</protein>
<dbReference type="Pfam" id="PF18962">
    <property type="entry name" value="Por_Secre_tail"/>
    <property type="match status" value="1"/>
</dbReference>
<proteinExistence type="predicted"/>
<dbReference type="InterPro" id="IPR013783">
    <property type="entry name" value="Ig-like_fold"/>
</dbReference>
<dbReference type="InterPro" id="IPR002126">
    <property type="entry name" value="Cadherin-like_dom"/>
</dbReference>
<dbReference type="InterPro" id="IPR005046">
    <property type="entry name" value="DUF285"/>
</dbReference>
<dbReference type="GO" id="GO:0007156">
    <property type="term" value="P:homophilic cell adhesion via plasma membrane adhesion molecules"/>
    <property type="evidence" value="ECO:0007669"/>
    <property type="project" value="InterPro"/>
</dbReference>
<feature type="domain" description="PKD" evidence="2">
    <location>
        <begin position="468"/>
        <end position="505"/>
    </location>
</feature>
<dbReference type="NCBIfam" id="TIGR02167">
    <property type="entry name" value="Liste_lipo_26"/>
    <property type="match status" value="8"/>
</dbReference>
<dbReference type="Gene3D" id="2.60.40.60">
    <property type="entry name" value="Cadherins"/>
    <property type="match status" value="1"/>
</dbReference>
<dbReference type="CDD" id="cd00146">
    <property type="entry name" value="PKD"/>
    <property type="match status" value="2"/>
</dbReference>
<feature type="domain" description="Cadherin" evidence="3">
    <location>
        <begin position="852"/>
        <end position="957"/>
    </location>
</feature>
<evidence type="ECO:0000256" key="1">
    <source>
        <dbReference type="ARBA" id="ARBA00022729"/>
    </source>
</evidence>
<dbReference type="Pfam" id="PF16403">
    <property type="entry name" value="Bact_surface_Ig-like"/>
    <property type="match status" value="1"/>
</dbReference>
<accession>A0A6L9EHZ2</accession>
<evidence type="ECO:0000259" key="2">
    <source>
        <dbReference type="PROSITE" id="PS50093"/>
    </source>
</evidence>
<evidence type="ECO:0000313" key="5">
    <source>
        <dbReference type="Proteomes" id="UP000475249"/>
    </source>
</evidence>
<dbReference type="EMBL" id="WXYO01000009">
    <property type="protein sequence ID" value="NAS14351.1"/>
    <property type="molecule type" value="Genomic_DNA"/>
</dbReference>